<protein>
    <recommendedName>
        <fullName evidence="5">CENP-V/GFA domain-containing protein</fullName>
    </recommendedName>
</protein>
<dbReference type="PROSITE" id="PS51891">
    <property type="entry name" value="CENP_V_GFA"/>
    <property type="match status" value="1"/>
</dbReference>
<dbReference type="Proteomes" id="UP000295696">
    <property type="component" value="Unassembled WGS sequence"/>
</dbReference>
<name>A0A4R3J6E8_9RHOB</name>
<dbReference type="AlphaFoldDB" id="A0A4R3J6E8"/>
<dbReference type="Gene3D" id="3.90.1590.10">
    <property type="entry name" value="glutathione-dependent formaldehyde- activating enzyme (gfa)"/>
    <property type="match status" value="1"/>
</dbReference>
<comment type="similarity">
    <text evidence="1">Belongs to the Gfa family.</text>
</comment>
<evidence type="ECO:0000256" key="1">
    <source>
        <dbReference type="ARBA" id="ARBA00005495"/>
    </source>
</evidence>
<dbReference type="PANTHER" id="PTHR33337">
    <property type="entry name" value="GFA DOMAIN-CONTAINING PROTEIN"/>
    <property type="match status" value="1"/>
</dbReference>
<accession>A0A4R3J6E8</accession>
<keyword evidence="2" id="KW-0479">Metal-binding</keyword>
<keyword evidence="3" id="KW-0862">Zinc</keyword>
<dbReference type="Pfam" id="PF04828">
    <property type="entry name" value="GFA"/>
    <property type="match status" value="1"/>
</dbReference>
<evidence type="ECO:0000256" key="2">
    <source>
        <dbReference type="ARBA" id="ARBA00022723"/>
    </source>
</evidence>
<organism evidence="6 7">
    <name type="scientific">Primorskyibacter sedentarius</name>
    <dbReference type="NCBI Taxonomy" id="745311"/>
    <lineage>
        <taxon>Bacteria</taxon>
        <taxon>Pseudomonadati</taxon>
        <taxon>Pseudomonadota</taxon>
        <taxon>Alphaproteobacteria</taxon>
        <taxon>Rhodobacterales</taxon>
        <taxon>Roseobacteraceae</taxon>
        <taxon>Primorskyibacter</taxon>
    </lineage>
</organism>
<comment type="caution">
    <text evidence="6">The sequence shown here is derived from an EMBL/GenBank/DDBJ whole genome shotgun (WGS) entry which is preliminary data.</text>
</comment>
<sequence length="143" mass="15711">MEERTGQCMCGAVRFTARLDPAKAHVCHCPQCRRWAGSAFFGVTVAKGDMAIEDASAVRTFRSSDWASRSSCGTCGSTLWYRFDQGEDGAGDYELAVGLLDDANGLVMEREIFADERPDCWSLVGDHPRLSRKETLAEFGMDG</sequence>
<dbReference type="InterPro" id="IPR006913">
    <property type="entry name" value="CENP-V/GFA"/>
</dbReference>
<gene>
    <name evidence="6" type="ORF">EDD52_11414</name>
</gene>
<dbReference type="InterPro" id="IPR011057">
    <property type="entry name" value="Mss4-like_sf"/>
</dbReference>
<reference evidence="6 7" key="1">
    <citation type="submission" date="2019-03" db="EMBL/GenBank/DDBJ databases">
        <title>Genomic Encyclopedia of Type Strains, Phase IV (KMG-IV): sequencing the most valuable type-strain genomes for metagenomic binning, comparative biology and taxonomic classification.</title>
        <authorList>
            <person name="Goeker M."/>
        </authorList>
    </citation>
    <scope>NUCLEOTIDE SEQUENCE [LARGE SCALE GENOMIC DNA]</scope>
    <source>
        <strain evidence="6 7">DSM 104836</strain>
    </source>
</reference>
<proteinExistence type="inferred from homology"/>
<evidence type="ECO:0000259" key="5">
    <source>
        <dbReference type="PROSITE" id="PS51891"/>
    </source>
</evidence>
<evidence type="ECO:0000256" key="3">
    <source>
        <dbReference type="ARBA" id="ARBA00022833"/>
    </source>
</evidence>
<feature type="domain" description="CENP-V/GFA" evidence="5">
    <location>
        <begin position="4"/>
        <end position="122"/>
    </location>
</feature>
<dbReference type="EMBL" id="SLZU01000014">
    <property type="protein sequence ID" value="TCS60416.1"/>
    <property type="molecule type" value="Genomic_DNA"/>
</dbReference>
<dbReference type="GO" id="GO:0046872">
    <property type="term" value="F:metal ion binding"/>
    <property type="evidence" value="ECO:0007669"/>
    <property type="project" value="UniProtKB-KW"/>
</dbReference>
<evidence type="ECO:0000256" key="4">
    <source>
        <dbReference type="ARBA" id="ARBA00023239"/>
    </source>
</evidence>
<dbReference type="SUPFAM" id="SSF51316">
    <property type="entry name" value="Mss4-like"/>
    <property type="match status" value="1"/>
</dbReference>
<dbReference type="RefSeq" id="WP_243651983.1">
    <property type="nucleotide sequence ID" value="NZ_SLZU01000014.1"/>
</dbReference>
<evidence type="ECO:0000313" key="7">
    <source>
        <dbReference type="Proteomes" id="UP000295696"/>
    </source>
</evidence>
<dbReference type="GO" id="GO:0016846">
    <property type="term" value="F:carbon-sulfur lyase activity"/>
    <property type="evidence" value="ECO:0007669"/>
    <property type="project" value="InterPro"/>
</dbReference>
<keyword evidence="7" id="KW-1185">Reference proteome</keyword>
<keyword evidence="4" id="KW-0456">Lyase</keyword>
<evidence type="ECO:0000313" key="6">
    <source>
        <dbReference type="EMBL" id="TCS60416.1"/>
    </source>
</evidence>
<dbReference type="PANTHER" id="PTHR33337:SF40">
    <property type="entry name" value="CENP-V_GFA DOMAIN-CONTAINING PROTEIN-RELATED"/>
    <property type="match status" value="1"/>
</dbReference>